<evidence type="ECO:0000313" key="1">
    <source>
        <dbReference type="EMBL" id="CBI29781.3"/>
    </source>
</evidence>
<name>D7TH09_VITVI</name>
<organism evidence="1 2">
    <name type="scientific">Vitis vinifera</name>
    <name type="common">Grape</name>
    <dbReference type="NCBI Taxonomy" id="29760"/>
    <lineage>
        <taxon>Eukaryota</taxon>
        <taxon>Viridiplantae</taxon>
        <taxon>Streptophyta</taxon>
        <taxon>Embryophyta</taxon>
        <taxon>Tracheophyta</taxon>
        <taxon>Spermatophyta</taxon>
        <taxon>Magnoliopsida</taxon>
        <taxon>eudicotyledons</taxon>
        <taxon>Gunneridae</taxon>
        <taxon>Pentapetalae</taxon>
        <taxon>rosids</taxon>
        <taxon>Vitales</taxon>
        <taxon>Vitaceae</taxon>
        <taxon>Viteae</taxon>
        <taxon>Vitis</taxon>
    </lineage>
</organism>
<evidence type="ECO:0000313" key="2">
    <source>
        <dbReference type="Proteomes" id="UP000009183"/>
    </source>
</evidence>
<keyword evidence="2" id="KW-1185">Reference proteome</keyword>
<protein>
    <submittedName>
        <fullName evidence="1">Uncharacterized protein</fullName>
    </submittedName>
</protein>
<dbReference type="Proteomes" id="UP000009183">
    <property type="component" value="Chromosome 12"/>
</dbReference>
<accession>D7TH09</accession>
<dbReference type="EMBL" id="FN595990">
    <property type="protein sequence ID" value="CBI29781.3"/>
    <property type="molecule type" value="Genomic_DNA"/>
</dbReference>
<dbReference type="PaxDb" id="29760-VIT_12s0035g00120.t01"/>
<proteinExistence type="predicted"/>
<reference evidence="2" key="1">
    <citation type="journal article" date="2007" name="Nature">
        <title>The grapevine genome sequence suggests ancestral hexaploidization in major angiosperm phyla.</title>
        <authorList>
            <consortium name="The French-Italian Public Consortium for Grapevine Genome Characterization."/>
            <person name="Jaillon O."/>
            <person name="Aury J.-M."/>
            <person name="Noel B."/>
            <person name="Policriti A."/>
            <person name="Clepet C."/>
            <person name="Casagrande A."/>
            <person name="Choisne N."/>
            <person name="Aubourg S."/>
            <person name="Vitulo N."/>
            <person name="Jubin C."/>
            <person name="Vezzi A."/>
            <person name="Legeai F."/>
            <person name="Hugueney P."/>
            <person name="Dasilva C."/>
            <person name="Horner D."/>
            <person name="Mica E."/>
            <person name="Jublot D."/>
            <person name="Poulain J."/>
            <person name="Bruyere C."/>
            <person name="Billault A."/>
            <person name="Segurens B."/>
            <person name="Gouyvenoux M."/>
            <person name="Ugarte E."/>
            <person name="Cattonaro F."/>
            <person name="Anthouard V."/>
            <person name="Vico V."/>
            <person name="Del Fabbro C."/>
            <person name="Alaux M."/>
            <person name="Di Gaspero G."/>
            <person name="Dumas V."/>
            <person name="Felice N."/>
            <person name="Paillard S."/>
            <person name="Juman I."/>
            <person name="Moroldo M."/>
            <person name="Scalabrin S."/>
            <person name="Canaguier A."/>
            <person name="Le Clainche I."/>
            <person name="Malacrida G."/>
            <person name="Durand E."/>
            <person name="Pesole G."/>
            <person name="Laucou V."/>
            <person name="Chatelet P."/>
            <person name="Merdinoglu D."/>
            <person name="Delledonne M."/>
            <person name="Pezzotti M."/>
            <person name="Lecharny A."/>
            <person name="Scarpelli C."/>
            <person name="Artiguenave F."/>
            <person name="Pe M.E."/>
            <person name="Valle G."/>
            <person name="Morgante M."/>
            <person name="Caboche M."/>
            <person name="Adam-Blondon A.-F."/>
            <person name="Weissenbach J."/>
            <person name="Quetier F."/>
            <person name="Wincker P."/>
        </authorList>
    </citation>
    <scope>NUCLEOTIDE SEQUENCE [LARGE SCALE GENOMIC DNA]</scope>
    <source>
        <strain evidence="2">cv. Pinot noir / PN40024</strain>
    </source>
</reference>
<sequence length="39" mass="4482">MKVQSVVKFLKFPMEGGIGPLKLLKANVRELRDVRNPSW</sequence>
<dbReference type="HOGENOM" id="CLU_3321038_0_0_1"/>
<gene>
    <name evidence="1" type="ordered locus">VIT_12s0035g00120</name>
</gene>
<dbReference type="AlphaFoldDB" id="D7TH09"/>
<dbReference type="InParanoid" id="D7TH09"/>